<dbReference type="RefSeq" id="WP_235684945.1">
    <property type="nucleotide sequence ID" value="NZ_CP179655.1"/>
</dbReference>
<evidence type="ECO:0000313" key="1">
    <source>
        <dbReference type="EMBL" id="MBB6043453.1"/>
    </source>
</evidence>
<sequence length="274" mass="31504">MKFSFFPKFKSSKNKEKPLEYPLYEINPKEFIMISEHLMKTNSTAHKLLGIIMASGIPLTDLKNPNIKTPYNFKSNILYCILDNGFALKTRPLVSPNEIAKCIENLNKSDLLAISTNKINYAARNIFDFNITTKQLKIAYSLIVKSKDKLMAHNKYTKNPGNIRLTEKPCIQLGEKMKYIRAFKPVRPDTINLNTFRNSENKNTSAIANLIYDFFSGNEPCKNLHNLKSSINVDLKNLHNLKSYINIKLKDLGINESTASRLQQRIFSKIFFIE</sequence>
<proteinExistence type="predicted"/>
<reference evidence="1 2" key="1">
    <citation type="submission" date="2020-08" db="EMBL/GenBank/DDBJ databases">
        <title>Genomic Encyclopedia of Type Strains, Phase IV (KMG-IV): sequencing the most valuable type-strain genomes for metagenomic binning, comparative biology and taxonomic classification.</title>
        <authorList>
            <person name="Goeker M."/>
        </authorList>
    </citation>
    <scope>NUCLEOTIDE SEQUENCE [LARGE SCALE GENOMIC DNA]</scope>
    <source>
        <strain evidence="1 2">DSM 24625</strain>
    </source>
</reference>
<dbReference type="Proteomes" id="UP000555838">
    <property type="component" value="Unassembled WGS sequence"/>
</dbReference>
<evidence type="ECO:0000313" key="2">
    <source>
        <dbReference type="Proteomes" id="UP000555838"/>
    </source>
</evidence>
<keyword evidence="2" id="KW-1185">Reference proteome</keyword>
<comment type="caution">
    <text evidence="1">The sequence shown here is derived from an EMBL/GenBank/DDBJ whole genome shotgun (WGS) entry which is preliminary data.</text>
</comment>
<accession>A0ABR6PB09</accession>
<dbReference type="EMBL" id="JACHFG010000008">
    <property type="protein sequence ID" value="MBB6043453.1"/>
    <property type="molecule type" value="Genomic_DNA"/>
</dbReference>
<protein>
    <submittedName>
        <fullName evidence="1">Uncharacterized protein</fullName>
    </submittedName>
</protein>
<gene>
    <name evidence="1" type="ORF">HNP68_001075</name>
</gene>
<name>A0ABR6PB09_9SPIR</name>
<organism evidence="1 2">
    <name type="scientific">Borreliella yangtzensis</name>
    <dbReference type="NCBI Taxonomy" id="683292"/>
    <lineage>
        <taxon>Bacteria</taxon>
        <taxon>Pseudomonadati</taxon>
        <taxon>Spirochaetota</taxon>
        <taxon>Spirochaetia</taxon>
        <taxon>Spirochaetales</taxon>
        <taxon>Borreliaceae</taxon>
        <taxon>Borreliella</taxon>
    </lineage>
</organism>